<dbReference type="SUPFAM" id="SSF55785">
    <property type="entry name" value="PYP-like sensor domain (PAS domain)"/>
    <property type="match status" value="1"/>
</dbReference>
<dbReference type="InterPro" id="IPR035965">
    <property type="entry name" value="PAS-like_dom_sf"/>
</dbReference>
<feature type="domain" description="GGDEF" evidence="5">
    <location>
        <begin position="293"/>
        <end position="426"/>
    </location>
</feature>
<proteinExistence type="predicted"/>
<dbReference type="Pfam" id="PF00563">
    <property type="entry name" value="EAL"/>
    <property type="match status" value="1"/>
</dbReference>
<dbReference type="Gene3D" id="3.30.70.270">
    <property type="match status" value="1"/>
</dbReference>
<dbReference type="PROSITE" id="PS50883">
    <property type="entry name" value="EAL"/>
    <property type="match status" value="1"/>
</dbReference>
<dbReference type="Pfam" id="PF00990">
    <property type="entry name" value="GGDEF"/>
    <property type="match status" value="1"/>
</dbReference>
<dbReference type="SMART" id="SM00091">
    <property type="entry name" value="PAS"/>
    <property type="match status" value="1"/>
</dbReference>
<dbReference type="SMART" id="SM00448">
    <property type="entry name" value="REC"/>
    <property type="match status" value="1"/>
</dbReference>
<dbReference type="Pfam" id="PF00072">
    <property type="entry name" value="Response_reg"/>
    <property type="match status" value="1"/>
</dbReference>
<dbReference type="SMART" id="SM00086">
    <property type="entry name" value="PAC"/>
    <property type="match status" value="1"/>
</dbReference>
<dbReference type="InterPro" id="IPR043128">
    <property type="entry name" value="Rev_trsase/Diguanyl_cyclase"/>
</dbReference>
<reference evidence="6" key="1">
    <citation type="submission" date="2018-06" db="EMBL/GenBank/DDBJ databases">
        <authorList>
            <person name="Zhirakovskaya E."/>
        </authorList>
    </citation>
    <scope>NUCLEOTIDE SEQUENCE</scope>
</reference>
<protein>
    <submittedName>
        <fullName evidence="6">Diguanylate cyclase/phosphodiesterase (GGDEF &amp; EAL domains) with PAS/PAC sensor(S)</fullName>
    </submittedName>
</protein>
<dbReference type="EMBL" id="UOFU01000315">
    <property type="protein sequence ID" value="VAX03178.1"/>
    <property type="molecule type" value="Genomic_DNA"/>
</dbReference>
<dbReference type="InterPro" id="IPR001633">
    <property type="entry name" value="EAL_dom"/>
</dbReference>
<dbReference type="PANTHER" id="PTHR44757">
    <property type="entry name" value="DIGUANYLATE CYCLASE DGCP"/>
    <property type="match status" value="1"/>
</dbReference>
<dbReference type="InterPro" id="IPR001610">
    <property type="entry name" value="PAC"/>
</dbReference>
<dbReference type="InterPro" id="IPR001789">
    <property type="entry name" value="Sig_transdc_resp-reg_receiver"/>
</dbReference>
<dbReference type="SUPFAM" id="SSF52172">
    <property type="entry name" value="CheY-like"/>
    <property type="match status" value="1"/>
</dbReference>
<dbReference type="PANTHER" id="PTHR44757:SF2">
    <property type="entry name" value="BIOFILM ARCHITECTURE MAINTENANCE PROTEIN MBAA"/>
    <property type="match status" value="1"/>
</dbReference>
<evidence type="ECO:0000259" key="4">
    <source>
        <dbReference type="PROSITE" id="PS50883"/>
    </source>
</evidence>
<feature type="domain" description="PAC" evidence="3">
    <location>
        <begin position="209"/>
        <end position="261"/>
    </location>
</feature>
<dbReference type="InterPro" id="IPR000160">
    <property type="entry name" value="GGDEF_dom"/>
</dbReference>
<evidence type="ECO:0000313" key="6">
    <source>
        <dbReference type="EMBL" id="VAX03178.1"/>
    </source>
</evidence>
<dbReference type="CDD" id="cd01948">
    <property type="entry name" value="EAL"/>
    <property type="match status" value="1"/>
</dbReference>
<gene>
    <name evidence="6" type="ORF">MNBD_GAMMA20-478</name>
</gene>
<dbReference type="SUPFAM" id="SSF55073">
    <property type="entry name" value="Nucleotide cyclase"/>
    <property type="match status" value="1"/>
</dbReference>
<name>A0A3B1AV68_9ZZZZ</name>
<dbReference type="SMART" id="SM00267">
    <property type="entry name" value="GGDEF"/>
    <property type="match status" value="1"/>
</dbReference>
<dbReference type="NCBIfam" id="TIGR00254">
    <property type="entry name" value="GGDEF"/>
    <property type="match status" value="1"/>
</dbReference>
<dbReference type="PROSITE" id="PS50112">
    <property type="entry name" value="PAS"/>
    <property type="match status" value="1"/>
</dbReference>
<dbReference type="Gene3D" id="3.30.450.20">
    <property type="entry name" value="PAS domain"/>
    <property type="match status" value="1"/>
</dbReference>
<dbReference type="NCBIfam" id="TIGR00229">
    <property type="entry name" value="sensory_box"/>
    <property type="match status" value="1"/>
</dbReference>
<evidence type="ECO:0000259" key="1">
    <source>
        <dbReference type="PROSITE" id="PS50110"/>
    </source>
</evidence>
<dbReference type="InterPro" id="IPR052155">
    <property type="entry name" value="Biofilm_reg_signaling"/>
</dbReference>
<dbReference type="InterPro" id="IPR000700">
    <property type="entry name" value="PAS-assoc_C"/>
</dbReference>
<dbReference type="CDD" id="cd00156">
    <property type="entry name" value="REC"/>
    <property type="match status" value="1"/>
</dbReference>
<feature type="domain" description="Response regulatory" evidence="1">
    <location>
        <begin position="6"/>
        <end position="122"/>
    </location>
</feature>
<feature type="domain" description="PAS" evidence="2">
    <location>
        <begin position="136"/>
        <end position="181"/>
    </location>
</feature>
<feature type="domain" description="EAL" evidence="4">
    <location>
        <begin position="434"/>
        <end position="688"/>
    </location>
</feature>
<dbReference type="GO" id="GO:0000160">
    <property type="term" value="P:phosphorelay signal transduction system"/>
    <property type="evidence" value="ECO:0007669"/>
    <property type="project" value="InterPro"/>
</dbReference>
<evidence type="ECO:0000259" key="3">
    <source>
        <dbReference type="PROSITE" id="PS50113"/>
    </source>
</evidence>
<dbReference type="Gene3D" id="3.20.20.450">
    <property type="entry name" value="EAL domain"/>
    <property type="match status" value="1"/>
</dbReference>
<dbReference type="InterPro" id="IPR000014">
    <property type="entry name" value="PAS"/>
</dbReference>
<evidence type="ECO:0000259" key="2">
    <source>
        <dbReference type="PROSITE" id="PS50112"/>
    </source>
</evidence>
<dbReference type="CDD" id="cd00130">
    <property type="entry name" value="PAS"/>
    <property type="match status" value="1"/>
</dbReference>
<dbReference type="Gene3D" id="3.40.50.2300">
    <property type="match status" value="1"/>
</dbReference>
<dbReference type="Pfam" id="PF13426">
    <property type="entry name" value="PAS_9"/>
    <property type="match status" value="1"/>
</dbReference>
<dbReference type="InterPro" id="IPR029787">
    <property type="entry name" value="Nucleotide_cyclase"/>
</dbReference>
<dbReference type="CDD" id="cd01949">
    <property type="entry name" value="GGDEF"/>
    <property type="match status" value="1"/>
</dbReference>
<dbReference type="InterPro" id="IPR035919">
    <property type="entry name" value="EAL_sf"/>
</dbReference>
<evidence type="ECO:0000259" key="5">
    <source>
        <dbReference type="PROSITE" id="PS50887"/>
    </source>
</evidence>
<organism evidence="6">
    <name type="scientific">hydrothermal vent metagenome</name>
    <dbReference type="NCBI Taxonomy" id="652676"/>
    <lineage>
        <taxon>unclassified sequences</taxon>
        <taxon>metagenomes</taxon>
        <taxon>ecological metagenomes</taxon>
    </lineage>
</organism>
<dbReference type="PROSITE" id="PS50110">
    <property type="entry name" value="RESPONSE_REGULATORY"/>
    <property type="match status" value="1"/>
</dbReference>
<dbReference type="PROSITE" id="PS50887">
    <property type="entry name" value="GGDEF"/>
    <property type="match status" value="1"/>
</dbReference>
<dbReference type="AlphaFoldDB" id="A0A3B1AV68"/>
<dbReference type="SMART" id="SM00052">
    <property type="entry name" value="EAL"/>
    <property type="match status" value="1"/>
</dbReference>
<dbReference type="PROSITE" id="PS50113">
    <property type="entry name" value="PAC"/>
    <property type="match status" value="1"/>
</dbReference>
<dbReference type="FunFam" id="3.20.20.450:FF:000001">
    <property type="entry name" value="Cyclic di-GMP phosphodiesterase yahA"/>
    <property type="match status" value="1"/>
</dbReference>
<dbReference type="SUPFAM" id="SSF141868">
    <property type="entry name" value="EAL domain-like"/>
    <property type="match status" value="1"/>
</dbReference>
<accession>A0A3B1AV68</accession>
<sequence>MSELLNVLLVEDSEDDAILTRRQLSQAGFALYCERVDSARLMQAALDSRDWDVIISDYHMPSFSGSAALRLLQATGLDIPFVIVSGAIGEEIAVELMRAGAHDYIMKDNLARLAPAIERELREAGERRARRAAEADLRLAAKVFEGSVEGILITDKNGRILRINQAFRDITGYGEDEAIGQRPRMLQSGRHDEAFFRHMWASLVDTGSWQGEIWNRRKNGEIYPEWLTISAVSDESGQVTHYIGGFTDLSQQKQAEEHIQHLMYYDALTNLPNRTLFRDRFQHFMLRARHSNDHTAFIHLDLDRFIKVNDTLGHAVGDQLLLQVGQRLSKTIRPMDFVARLGGDDFAIAVPALMTRAEVEDFLKKIVDVFAEPFCIAKREIFLVPSMGTVMYPDDASSYDELACYAETALQYAKRQGERYQFYHSAMNTDADERLNMESALRRALERDEFRLHYQPQVDVTTGDVIGVEALLRWERCDDGMVMPGRFIPLLEDTGLIIPVGEWVLRRACRDQQTWLAEGGRPVPVAVNLSPRQFRNRDLVQMIDKVLEESGTDPHLLELEITESSVMDDPEFAMQTLQACHERGIRIAIDDFGTGYSSLSYLKRFPLDVLKIDRSFVADVPENDDDAAIIDTIIAMAHRLNLRVIAEGVETAAQQDFLREHGCDWVQGYYFGRPMPLSDLLHYLQKQAATPAQEGLRDG</sequence>
<dbReference type="InterPro" id="IPR011006">
    <property type="entry name" value="CheY-like_superfamily"/>
</dbReference>